<evidence type="ECO:0000256" key="3">
    <source>
        <dbReference type="ARBA" id="ARBA00022722"/>
    </source>
</evidence>
<dbReference type="InterPro" id="IPR001667">
    <property type="entry name" value="DDH_dom"/>
</dbReference>
<dbReference type="InterPro" id="IPR003156">
    <property type="entry name" value="DHHA1_dom"/>
</dbReference>
<feature type="domain" description="Single-stranded-DNA-specific exonuclease RecJ C-terminal" evidence="9">
    <location>
        <begin position="570"/>
        <end position="760"/>
    </location>
</feature>
<evidence type="ECO:0000259" key="9">
    <source>
        <dbReference type="Pfam" id="PF10141"/>
    </source>
</evidence>
<dbReference type="InterPro" id="IPR004610">
    <property type="entry name" value="RecJ"/>
</dbReference>
<proteinExistence type="inferred from homology"/>
<dbReference type="SUPFAM" id="SSF64182">
    <property type="entry name" value="DHH phosphoesterases"/>
    <property type="match status" value="1"/>
</dbReference>
<dbReference type="InterPro" id="IPR051673">
    <property type="entry name" value="SSDNA_exonuclease_RecJ"/>
</dbReference>
<reference evidence="11 12" key="1">
    <citation type="journal article" date="2015" name="Genome Announc.">
        <title>Expanding the biotechnology potential of lactobacilli through comparative genomics of 213 strains and associated genera.</title>
        <authorList>
            <person name="Sun Z."/>
            <person name="Harris H.M."/>
            <person name="McCann A."/>
            <person name="Guo C."/>
            <person name="Argimon S."/>
            <person name="Zhang W."/>
            <person name="Yang X."/>
            <person name="Jeffery I.B."/>
            <person name="Cooney J.C."/>
            <person name="Kagawa T.F."/>
            <person name="Liu W."/>
            <person name="Song Y."/>
            <person name="Salvetti E."/>
            <person name="Wrobel A."/>
            <person name="Rasinkangas P."/>
            <person name="Parkhill J."/>
            <person name="Rea M.C."/>
            <person name="O'Sullivan O."/>
            <person name="Ritari J."/>
            <person name="Douillard F.P."/>
            <person name="Paul Ross R."/>
            <person name="Yang R."/>
            <person name="Briner A.E."/>
            <person name="Felis G.E."/>
            <person name="de Vos W.M."/>
            <person name="Barrangou R."/>
            <person name="Klaenhammer T.R."/>
            <person name="Caufield P.W."/>
            <person name="Cui Y."/>
            <person name="Zhang H."/>
            <person name="O'Toole P.W."/>
        </authorList>
    </citation>
    <scope>NUCLEOTIDE SEQUENCE [LARGE SCALE GENOMIC DNA]</scope>
    <source>
        <strain evidence="11 12">DSM 16045</strain>
    </source>
</reference>
<dbReference type="EMBL" id="AZFN01000006">
    <property type="protein sequence ID" value="KRM02806.1"/>
    <property type="molecule type" value="Genomic_DNA"/>
</dbReference>
<evidence type="ECO:0000256" key="2">
    <source>
        <dbReference type="ARBA" id="ARBA00019841"/>
    </source>
</evidence>
<comment type="similarity">
    <text evidence="1">Belongs to the RecJ family.</text>
</comment>
<dbReference type="PANTHER" id="PTHR30255:SF2">
    <property type="entry name" value="SINGLE-STRANDED-DNA-SPECIFIC EXONUCLEASE RECJ"/>
    <property type="match status" value="1"/>
</dbReference>
<evidence type="ECO:0000259" key="10">
    <source>
        <dbReference type="Pfam" id="PF17768"/>
    </source>
</evidence>
<evidence type="ECO:0000313" key="12">
    <source>
        <dbReference type="Proteomes" id="UP000051739"/>
    </source>
</evidence>
<evidence type="ECO:0000313" key="11">
    <source>
        <dbReference type="EMBL" id="KRM02806.1"/>
    </source>
</evidence>
<dbReference type="Proteomes" id="UP000051739">
    <property type="component" value="Unassembled WGS sequence"/>
</dbReference>
<feature type="domain" description="RecJ OB" evidence="10">
    <location>
        <begin position="457"/>
        <end position="560"/>
    </location>
</feature>
<dbReference type="RefSeq" id="WP_056936972.1">
    <property type="nucleotide sequence ID" value="NZ_AZFN01000006.1"/>
</dbReference>
<dbReference type="Pfam" id="PF02272">
    <property type="entry name" value="DHHA1"/>
    <property type="match status" value="1"/>
</dbReference>
<evidence type="ECO:0000256" key="5">
    <source>
        <dbReference type="ARBA" id="ARBA00022839"/>
    </source>
</evidence>
<keyword evidence="4" id="KW-0378">Hydrolase</keyword>
<dbReference type="Pfam" id="PF17768">
    <property type="entry name" value="RecJ_OB"/>
    <property type="match status" value="1"/>
</dbReference>
<dbReference type="GO" id="GO:0006281">
    <property type="term" value="P:DNA repair"/>
    <property type="evidence" value="ECO:0007669"/>
    <property type="project" value="InterPro"/>
</dbReference>
<evidence type="ECO:0000259" key="8">
    <source>
        <dbReference type="Pfam" id="PF02272"/>
    </source>
</evidence>
<protein>
    <recommendedName>
        <fullName evidence="2">Single-stranded-DNA-specific exonuclease RecJ</fullName>
    </recommendedName>
</protein>
<feature type="domain" description="DHHA1" evidence="8">
    <location>
        <begin position="351"/>
        <end position="441"/>
    </location>
</feature>
<feature type="coiled-coil region" evidence="6">
    <location>
        <begin position="308"/>
        <end position="335"/>
    </location>
</feature>
<dbReference type="Gene3D" id="3.10.310.30">
    <property type="match status" value="1"/>
</dbReference>
<name>A0A0R1VIE8_9LACO</name>
<organism evidence="11 12">
    <name type="scientific">Limosilactobacillus gastricus DSM 16045</name>
    <dbReference type="NCBI Taxonomy" id="1423749"/>
    <lineage>
        <taxon>Bacteria</taxon>
        <taxon>Bacillati</taxon>
        <taxon>Bacillota</taxon>
        <taxon>Bacilli</taxon>
        <taxon>Lactobacillales</taxon>
        <taxon>Lactobacillaceae</taxon>
        <taxon>Limosilactobacillus</taxon>
    </lineage>
</organism>
<keyword evidence="12" id="KW-1185">Reference proteome</keyword>
<sequence length="774" mass="85675">MRKAKYQWHQLSSDQTDLVQTIQEQCQLPSFLAQLLVERGCDSLEQAQHFLKPQLQDLYGPEELHGIEAAVEKIEAAISQDWQITVYGDYDADGLTSTALMYETLRDIGAKVDYYIPNRFTDGYGPNQAVYQRLIEQGTQLILTVDNGISGNEAIDYANRQGIEVVITDHHSLPAQLPAAAAIVHPQYPGDEYSYADLSGVGVAFKVAWALLGEFPYELLDLVAIGELADLVSVQGENRSLITFGLQQLRSGMRTGLHELIKLTNADEEHLTDQDVGFQIAPRLNALGRMGDAATGVELLTTFDEEVAKELAQQVDQANQERQALVKAINLAAEKMAQAAPNRDRQTLLLVGKDWHQGVLGIVASHIVQVTGKPTIIASTNEDGTLAKGSGRGVAGFDLFQALDDHRDLMTSFGGHTMACGLSFEVDQTTDLAQALETAAQEQAFDASQQPSLEIAGQVRPSQVTAEMYEQIHRLAPFGPGNEEPIIEITNAEVSQAILIGKERQHVKLTLTNQPPINVLAFNQPQLASEMTVGSTANLVGCLSLNRWKGQTTAQLMFKDAETTGIMIEDHRTSQLAPQMFQQIAVYLVFNDQLRANIDGHTNGPVISPQTIGELSLQEQRLIIVDCPTDIDQFAEVINQIGMVSVVELWLYTSHQPVDQVPDRQHFVHLYQALQSQPVINSRTQLPALGQYLRVTNDQLIFMIQVFIEAGFVIIDNGLLKSVKNVKSVDLTKTQRYQRRQQWLKVQNTLLTVPTTSLRQQISAWLGDKLEENK</sequence>
<comment type="caution">
    <text evidence="11">The sequence shown here is derived from an EMBL/GenBank/DDBJ whole genome shotgun (WGS) entry which is preliminary data.</text>
</comment>
<dbReference type="GO" id="GO:0006310">
    <property type="term" value="P:DNA recombination"/>
    <property type="evidence" value="ECO:0007669"/>
    <property type="project" value="InterPro"/>
</dbReference>
<keyword evidence="6" id="KW-0175">Coiled coil</keyword>
<evidence type="ECO:0000256" key="6">
    <source>
        <dbReference type="SAM" id="Coils"/>
    </source>
</evidence>
<dbReference type="PATRIC" id="fig|1423749.3.peg.1553"/>
<dbReference type="GO" id="GO:0008409">
    <property type="term" value="F:5'-3' exonuclease activity"/>
    <property type="evidence" value="ECO:0007669"/>
    <property type="project" value="InterPro"/>
</dbReference>
<dbReference type="Pfam" id="PF10141">
    <property type="entry name" value="ssDNA-exonuc_C"/>
    <property type="match status" value="1"/>
</dbReference>
<dbReference type="AlphaFoldDB" id="A0A0R1VIE8"/>
<keyword evidence="5 11" id="KW-0269">Exonuclease</keyword>
<dbReference type="GO" id="GO:0003676">
    <property type="term" value="F:nucleic acid binding"/>
    <property type="evidence" value="ECO:0007669"/>
    <property type="project" value="InterPro"/>
</dbReference>
<accession>A0A0R1VIE8</accession>
<dbReference type="NCBIfam" id="TIGR00644">
    <property type="entry name" value="recJ"/>
    <property type="match status" value="1"/>
</dbReference>
<dbReference type="PANTHER" id="PTHR30255">
    <property type="entry name" value="SINGLE-STRANDED-DNA-SPECIFIC EXONUCLEASE RECJ"/>
    <property type="match status" value="1"/>
</dbReference>
<dbReference type="InterPro" id="IPR041122">
    <property type="entry name" value="RecJ_OB"/>
</dbReference>
<evidence type="ECO:0000256" key="1">
    <source>
        <dbReference type="ARBA" id="ARBA00005915"/>
    </source>
</evidence>
<dbReference type="Pfam" id="PF01368">
    <property type="entry name" value="DHH"/>
    <property type="match status" value="1"/>
</dbReference>
<dbReference type="InterPro" id="IPR038763">
    <property type="entry name" value="DHH_sf"/>
</dbReference>
<gene>
    <name evidence="11" type="ORF">FC60_GL001500</name>
</gene>
<keyword evidence="3" id="KW-0540">Nuclease</keyword>
<dbReference type="InterPro" id="IPR018779">
    <property type="entry name" value="RecJ_C"/>
</dbReference>
<evidence type="ECO:0000256" key="4">
    <source>
        <dbReference type="ARBA" id="ARBA00022801"/>
    </source>
</evidence>
<feature type="domain" description="DDH" evidence="7">
    <location>
        <begin position="83"/>
        <end position="226"/>
    </location>
</feature>
<dbReference type="Gene3D" id="3.90.1640.30">
    <property type="match status" value="1"/>
</dbReference>
<evidence type="ECO:0000259" key="7">
    <source>
        <dbReference type="Pfam" id="PF01368"/>
    </source>
</evidence>